<feature type="compositionally biased region" description="Basic and acidic residues" evidence="3">
    <location>
        <begin position="9"/>
        <end position="24"/>
    </location>
</feature>
<dbReference type="SUPFAM" id="SSF52540">
    <property type="entry name" value="P-loop containing nucleoside triphosphate hydrolases"/>
    <property type="match status" value="1"/>
</dbReference>
<dbReference type="PANTHER" id="PTHR10695">
    <property type="entry name" value="DEPHOSPHO-COA KINASE-RELATED"/>
    <property type="match status" value="1"/>
</dbReference>
<dbReference type="EC" id="2.7.1.24" evidence="4"/>
<keyword evidence="2" id="KW-0067">ATP-binding</keyword>
<accession>A0A3B1DXM1</accession>
<dbReference type="HAMAP" id="MF_00376">
    <property type="entry name" value="Dephospho_CoA_kinase"/>
    <property type="match status" value="1"/>
</dbReference>
<organism evidence="4">
    <name type="scientific">hydrothermal vent metagenome</name>
    <dbReference type="NCBI Taxonomy" id="652676"/>
    <lineage>
        <taxon>unclassified sequences</taxon>
        <taxon>metagenomes</taxon>
        <taxon>ecological metagenomes</taxon>
    </lineage>
</organism>
<dbReference type="PANTHER" id="PTHR10695:SF46">
    <property type="entry name" value="BIFUNCTIONAL COENZYME A SYNTHASE-RELATED"/>
    <property type="match status" value="1"/>
</dbReference>
<dbReference type="InterPro" id="IPR027417">
    <property type="entry name" value="P-loop_NTPase"/>
</dbReference>
<dbReference type="InterPro" id="IPR001977">
    <property type="entry name" value="Depp_CoAkinase"/>
</dbReference>
<evidence type="ECO:0000256" key="3">
    <source>
        <dbReference type="SAM" id="MobiDB-lite"/>
    </source>
</evidence>
<dbReference type="Pfam" id="PF01121">
    <property type="entry name" value="CoaE"/>
    <property type="match status" value="1"/>
</dbReference>
<protein>
    <submittedName>
        <fullName evidence="4">Dephospho-CoA kinase</fullName>
        <ecNumber evidence="4">2.7.1.24</ecNumber>
    </submittedName>
</protein>
<dbReference type="GO" id="GO:0015937">
    <property type="term" value="P:coenzyme A biosynthetic process"/>
    <property type="evidence" value="ECO:0007669"/>
    <property type="project" value="InterPro"/>
</dbReference>
<keyword evidence="1" id="KW-0547">Nucleotide-binding</keyword>
<dbReference type="AlphaFoldDB" id="A0A3B1DXM1"/>
<name>A0A3B1DXM1_9ZZZZ</name>
<dbReference type="CDD" id="cd02022">
    <property type="entry name" value="DPCK"/>
    <property type="match status" value="1"/>
</dbReference>
<feature type="region of interest" description="Disordered" evidence="3">
    <location>
        <begin position="1"/>
        <end position="25"/>
    </location>
</feature>
<keyword evidence="4" id="KW-0808">Transferase</keyword>
<evidence type="ECO:0000256" key="2">
    <source>
        <dbReference type="ARBA" id="ARBA00022840"/>
    </source>
</evidence>
<evidence type="ECO:0000313" key="4">
    <source>
        <dbReference type="EMBL" id="VAX41124.1"/>
    </source>
</evidence>
<gene>
    <name evidence="4" type="ORF">MNBD_PLANCTO02-1178</name>
</gene>
<dbReference type="Gene3D" id="3.40.50.300">
    <property type="entry name" value="P-loop containing nucleotide triphosphate hydrolases"/>
    <property type="match status" value="1"/>
</dbReference>
<keyword evidence="4" id="KW-0418">Kinase</keyword>
<reference evidence="4" key="1">
    <citation type="submission" date="2018-06" db="EMBL/GenBank/DDBJ databases">
        <authorList>
            <person name="Zhirakovskaya E."/>
        </authorList>
    </citation>
    <scope>NUCLEOTIDE SEQUENCE</scope>
</reference>
<dbReference type="PROSITE" id="PS51219">
    <property type="entry name" value="DPCK"/>
    <property type="match status" value="1"/>
</dbReference>
<dbReference type="NCBIfam" id="TIGR00152">
    <property type="entry name" value="dephospho-CoA kinase"/>
    <property type="match status" value="1"/>
</dbReference>
<proteinExistence type="inferred from homology"/>
<dbReference type="EMBL" id="UOGL01000515">
    <property type="protein sequence ID" value="VAX41124.1"/>
    <property type="molecule type" value="Genomic_DNA"/>
</dbReference>
<dbReference type="GO" id="GO:0005524">
    <property type="term" value="F:ATP binding"/>
    <property type="evidence" value="ECO:0007669"/>
    <property type="project" value="UniProtKB-KW"/>
</dbReference>
<dbReference type="GO" id="GO:0004140">
    <property type="term" value="F:dephospho-CoA kinase activity"/>
    <property type="evidence" value="ECO:0007669"/>
    <property type="project" value="UniProtKB-EC"/>
</dbReference>
<evidence type="ECO:0000256" key="1">
    <source>
        <dbReference type="ARBA" id="ARBA00022741"/>
    </source>
</evidence>
<sequence length="228" mass="25334">MPVESMNNIHKENPPTDEKTDKRTPPVVGVLGGIGSGKSTVAQWAVSRHSICLIDGDQIGHEVLKQEEVKQAILKRFGKEVFNTEENEVDRTILGKLVFGASLKSREALADLEAIVHPEIRKEFSVRISEAKTSGLCDIILLDAAVLLESEWDVLCDATIFVDTPREERLGRVASQRGWDDAELAKREACQIPVSDKQKRADHVVRNNGSLENAGEQFEAILKEIQRD</sequence>